<dbReference type="AlphaFoldDB" id="A0A523XMY4"/>
<dbReference type="Gene3D" id="1.20.1090.10">
    <property type="entry name" value="Dehydroquinate synthase-like - alpha domain"/>
    <property type="match status" value="1"/>
</dbReference>
<keyword evidence="3" id="KW-0479">Metal-binding</keyword>
<evidence type="ECO:0000256" key="3">
    <source>
        <dbReference type="ARBA" id="ARBA00022723"/>
    </source>
</evidence>
<evidence type="ECO:0000256" key="9">
    <source>
        <dbReference type="ARBA" id="ARBA00023264"/>
    </source>
</evidence>
<organism evidence="10 11">
    <name type="scientific">candidate division TA06 bacterium</name>
    <dbReference type="NCBI Taxonomy" id="2250710"/>
    <lineage>
        <taxon>Bacteria</taxon>
        <taxon>Bacteria division TA06</taxon>
    </lineage>
</organism>
<keyword evidence="9" id="KW-1208">Phospholipid metabolism</keyword>
<evidence type="ECO:0000256" key="8">
    <source>
        <dbReference type="ARBA" id="ARBA00023209"/>
    </source>
</evidence>
<evidence type="ECO:0000256" key="1">
    <source>
        <dbReference type="ARBA" id="ARBA00022490"/>
    </source>
</evidence>
<evidence type="ECO:0000256" key="6">
    <source>
        <dbReference type="ARBA" id="ARBA00023027"/>
    </source>
</evidence>
<keyword evidence="5" id="KW-0560">Oxidoreductase</keyword>
<keyword evidence="2" id="KW-0444">Lipid biosynthesis</keyword>
<dbReference type="InterPro" id="IPR016205">
    <property type="entry name" value="Glycerol_DH"/>
</dbReference>
<evidence type="ECO:0000256" key="5">
    <source>
        <dbReference type="ARBA" id="ARBA00023002"/>
    </source>
</evidence>
<dbReference type="CDD" id="cd08174">
    <property type="entry name" value="G1PDH-like"/>
    <property type="match status" value="1"/>
</dbReference>
<dbReference type="GO" id="GO:0016614">
    <property type="term" value="F:oxidoreductase activity, acting on CH-OH group of donors"/>
    <property type="evidence" value="ECO:0007669"/>
    <property type="project" value="InterPro"/>
</dbReference>
<dbReference type="GO" id="GO:0046872">
    <property type="term" value="F:metal ion binding"/>
    <property type="evidence" value="ECO:0007669"/>
    <property type="project" value="UniProtKB-KW"/>
</dbReference>
<keyword evidence="7" id="KW-0443">Lipid metabolism</keyword>
<dbReference type="SUPFAM" id="SSF56796">
    <property type="entry name" value="Dehydroquinate synthase-like"/>
    <property type="match status" value="1"/>
</dbReference>
<dbReference type="InterPro" id="IPR032837">
    <property type="entry name" value="G1PDH"/>
</dbReference>
<evidence type="ECO:0000256" key="2">
    <source>
        <dbReference type="ARBA" id="ARBA00022516"/>
    </source>
</evidence>
<evidence type="ECO:0000313" key="11">
    <source>
        <dbReference type="Proteomes" id="UP000315534"/>
    </source>
</evidence>
<evidence type="ECO:0000313" key="10">
    <source>
        <dbReference type="EMBL" id="TET80663.1"/>
    </source>
</evidence>
<dbReference type="GO" id="GO:0008654">
    <property type="term" value="P:phospholipid biosynthetic process"/>
    <property type="evidence" value="ECO:0007669"/>
    <property type="project" value="UniProtKB-KW"/>
</dbReference>
<gene>
    <name evidence="10" type="ORF">E3J38_05220</name>
</gene>
<evidence type="ECO:0000256" key="4">
    <source>
        <dbReference type="ARBA" id="ARBA00022857"/>
    </source>
</evidence>
<accession>A0A523XMY4</accession>
<reference evidence="10 11" key="1">
    <citation type="submission" date="2019-03" db="EMBL/GenBank/DDBJ databases">
        <title>Metabolic potential of uncultured bacteria and archaea associated with petroleum seepage in deep-sea sediments.</title>
        <authorList>
            <person name="Dong X."/>
            <person name="Hubert C."/>
        </authorList>
    </citation>
    <scope>NUCLEOTIDE SEQUENCE [LARGE SCALE GENOMIC DNA]</scope>
    <source>
        <strain evidence="10">E29_bin36</strain>
    </source>
</reference>
<proteinExistence type="predicted"/>
<name>A0A523XMY4_UNCT6</name>
<keyword evidence="6" id="KW-0520">NAD</keyword>
<feature type="non-terminal residue" evidence="10">
    <location>
        <position position="1"/>
    </location>
</feature>
<dbReference type="PANTHER" id="PTHR43616">
    <property type="entry name" value="GLYCEROL DEHYDROGENASE"/>
    <property type="match status" value="1"/>
</dbReference>
<sequence length="290" mass="30736">VLNKIILVSDNSLSEVKRVVKESSEFEGDVVVVGVGGGKALDVAKMVAAKMEKPFVSVPTLMSHDGICSPIAVLKDGAGKSQSLVARMPHGLIADLEVIAASPVRTRRAGVGDLVSNLSALSDWRLACKCGKEEMDDFAYLLSNTAALSVVKSESKNVEDKLFLRDVLNGLILGGIAMEIAGTSRPCSGGEHEFSHALDVIGTSALHGEQVAVGTILCSYLRGEDWQLYKRVFDLVGLPVNASGLGISSETAVRALVEAPRTRPDRYTILEHVGIDEKIAREAAEATGVI</sequence>
<dbReference type="Gene3D" id="3.40.50.1970">
    <property type="match status" value="1"/>
</dbReference>
<dbReference type="Proteomes" id="UP000315534">
    <property type="component" value="Unassembled WGS sequence"/>
</dbReference>
<dbReference type="Pfam" id="PF13685">
    <property type="entry name" value="Fe-ADH_2"/>
    <property type="match status" value="1"/>
</dbReference>
<keyword evidence="1" id="KW-0963">Cytoplasm</keyword>
<keyword evidence="4" id="KW-0521">NADP</keyword>
<protein>
    <submittedName>
        <fullName evidence="10">Iron-containing alcohol dehydrogenase</fullName>
    </submittedName>
</protein>
<evidence type="ECO:0000256" key="7">
    <source>
        <dbReference type="ARBA" id="ARBA00023098"/>
    </source>
</evidence>
<dbReference type="EMBL" id="SOIP01000312">
    <property type="protein sequence ID" value="TET80663.1"/>
    <property type="molecule type" value="Genomic_DNA"/>
</dbReference>
<keyword evidence="8" id="KW-0594">Phospholipid biosynthesis</keyword>
<dbReference type="PANTHER" id="PTHR43616:SF5">
    <property type="entry name" value="GLYCEROL DEHYDROGENASE 1"/>
    <property type="match status" value="1"/>
</dbReference>
<comment type="caution">
    <text evidence="10">The sequence shown here is derived from an EMBL/GenBank/DDBJ whole genome shotgun (WGS) entry which is preliminary data.</text>
</comment>